<protein>
    <submittedName>
        <fullName evidence="1">Uncharacterized protein</fullName>
    </submittedName>
</protein>
<name>A0AAJ8DYW7_ASPNG</name>
<sequence>MAGGANHSPPLASTGSLPKFSTNGAIRNHSIDTPEYDAVQSWLLRSATLVHDLPCTNPGTELNEHATWMSSRLPAGFDSILECRDEHAVIIGISTRWNNHTSKKGAPSPTSIGRWAVQAVKHIKVTRGLARFKLS</sequence>
<dbReference type="VEuPathDB" id="FungiDB:An04g04020"/>
<dbReference type="GeneID" id="84590866"/>
<dbReference type="AlphaFoldDB" id="A0AAJ8DYW7"/>
<proteinExistence type="predicted"/>
<reference evidence="1" key="1">
    <citation type="submission" date="2025-02" db="EMBL/GenBank/DDBJ databases">
        <authorList>
            <consortium name="NCBI Genome Project"/>
        </authorList>
    </citation>
    <scope>NUCLEOTIDE SEQUENCE</scope>
</reference>
<dbReference type="RefSeq" id="XP_059600516.1">
    <property type="nucleotide sequence ID" value="XM_059747451.1"/>
</dbReference>
<reference evidence="1" key="2">
    <citation type="submission" date="2025-08" db="UniProtKB">
        <authorList>
            <consortium name="RefSeq"/>
        </authorList>
    </citation>
    <scope>IDENTIFICATION</scope>
</reference>
<evidence type="ECO:0000313" key="1">
    <source>
        <dbReference type="RefSeq" id="XP_059600516.1"/>
    </source>
</evidence>
<gene>
    <name evidence="1" type="ORF">An04g04020</name>
</gene>
<dbReference type="KEGG" id="ang:An04g04020"/>
<accession>A0AAJ8DYW7</accession>
<organism evidence="1">
    <name type="scientific">Aspergillus niger</name>
    <dbReference type="NCBI Taxonomy" id="5061"/>
    <lineage>
        <taxon>Eukaryota</taxon>
        <taxon>Fungi</taxon>
        <taxon>Dikarya</taxon>
        <taxon>Ascomycota</taxon>
        <taxon>Pezizomycotina</taxon>
        <taxon>Eurotiomycetes</taxon>
        <taxon>Eurotiomycetidae</taxon>
        <taxon>Eurotiales</taxon>
        <taxon>Aspergillaceae</taxon>
        <taxon>Aspergillus</taxon>
        <taxon>Aspergillus subgen. Circumdati</taxon>
    </lineage>
</organism>